<organism evidence="1 2">
    <name type="scientific">Vanrija pseudolonga</name>
    <dbReference type="NCBI Taxonomy" id="143232"/>
    <lineage>
        <taxon>Eukaryota</taxon>
        <taxon>Fungi</taxon>
        <taxon>Dikarya</taxon>
        <taxon>Basidiomycota</taxon>
        <taxon>Agaricomycotina</taxon>
        <taxon>Tremellomycetes</taxon>
        <taxon>Trichosporonales</taxon>
        <taxon>Trichosporonaceae</taxon>
        <taxon>Vanrija</taxon>
    </lineage>
</organism>
<evidence type="ECO:0000313" key="2">
    <source>
        <dbReference type="Proteomes" id="UP000827549"/>
    </source>
</evidence>
<name>A0AAF0Y695_9TREE</name>
<accession>A0AAF0Y695</accession>
<evidence type="ECO:0000313" key="1">
    <source>
        <dbReference type="EMBL" id="WOO79024.1"/>
    </source>
</evidence>
<dbReference type="Proteomes" id="UP000827549">
    <property type="component" value="Chromosome 2"/>
</dbReference>
<gene>
    <name evidence="1" type="primary">SPAC2E11.17_1</name>
    <name evidence="1" type="ORF">LOC62_02G002561</name>
</gene>
<dbReference type="EMBL" id="CP086715">
    <property type="protein sequence ID" value="WOO79024.1"/>
    <property type="molecule type" value="Genomic_DNA"/>
</dbReference>
<dbReference type="GeneID" id="87805808"/>
<dbReference type="RefSeq" id="XP_062625056.1">
    <property type="nucleotide sequence ID" value="XM_062769072.1"/>
</dbReference>
<proteinExistence type="predicted"/>
<protein>
    <submittedName>
        <fullName evidence="1">Uncharacterized protein</fullName>
    </submittedName>
</protein>
<keyword evidence="2" id="KW-1185">Reference proteome</keyword>
<sequence>MLVSEQEVELDLAPRAPHERVLPSAGFVMLPPTFCSDAPTPITQTLPFESSDLTMAVVMLLSKPVHSSAILSGVRASSWIFSAVALGSAPRSIRNGRTVGTSFFANSSRPSTRSPATTYQIKTGSPIFTFTASRPASATLNGSTMLPSSKLTLSGSL</sequence>
<reference evidence="1" key="1">
    <citation type="submission" date="2023-10" db="EMBL/GenBank/DDBJ databases">
        <authorList>
            <person name="Noh H."/>
        </authorList>
    </citation>
    <scope>NUCLEOTIDE SEQUENCE</scope>
    <source>
        <strain evidence="1">DUCC4014</strain>
    </source>
</reference>
<dbReference type="AlphaFoldDB" id="A0AAF0Y695"/>